<dbReference type="Proteomes" id="UP001158067">
    <property type="component" value="Unassembled WGS sequence"/>
</dbReference>
<name>A0ABY1PTU5_9BACT</name>
<feature type="domain" description="Aldehyde dehydrogenase" evidence="3">
    <location>
        <begin position="32"/>
        <end position="191"/>
    </location>
</feature>
<comment type="caution">
    <text evidence="4">The sequence shown here is derived from an EMBL/GenBank/DDBJ whole genome shotgun (WGS) entry which is preliminary data.</text>
</comment>
<comment type="similarity">
    <text evidence="1">Belongs to the aldehyde dehydrogenase family.</text>
</comment>
<dbReference type="PANTHER" id="PTHR42804:SF1">
    <property type="entry name" value="ALDEHYDE DEHYDROGENASE-RELATED"/>
    <property type="match status" value="1"/>
</dbReference>
<dbReference type="Gene3D" id="3.40.309.10">
    <property type="entry name" value="Aldehyde Dehydrogenase, Chain A, domain 2"/>
    <property type="match status" value="1"/>
</dbReference>
<feature type="domain" description="Aldehyde dehydrogenase" evidence="3">
    <location>
        <begin position="232"/>
        <end position="481"/>
    </location>
</feature>
<keyword evidence="5" id="KW-1185">Reference proteome</keyword>
<protein>
    <submittedName>
        <fullName evidence="4">Aldehyde dehydrogenase (NAD+)</fullName>
    </submittedName>
</protein>
<dbReference type="InterPro" id="IPR015590">
    <property type="entry name" value="Aldehyde_DH_dom"/>
</dbReference>
<reference evidence="4 5" key="1">
    <citation type="submission" date="2017-05" db="EMBL/GenBank/DDBJ databases">
        <authorList>
            <person name="Varghese N."/>
            <person name="Submissions S."/>
        </authorList>
    </citation>
    <scope>NUCLEOTIDE SEQUENCE [LARGE SCALE GENOMIC DNA]</scope>
    <source>
        <strain evidence="4 5">DSM 25457</strain>
    </source>
</reference>
<proteinExistence type="inferred from homology"/>
<dbReference type="InterPro" id="IPR016162">
    <property type="entry name" value="Ald_DH_N"/>
</dbReference>
<dbReference type="SUPFAM" id="SSF53720">
    <property type="entry name" value="ALDH-like"/>
    <property type="match status" value="2"/>
</dbReference>
<gene>
    <name evidence="4" type="ORF">SAMN06265222_102244</name>
</gene>
<evidence type="ECO:0000256" key="2">
    <source>
        <dbReference type="ARBA" id="ARBA00023002"/>
    </source>
</evidence>
<keyword evidence="2" id="KW-0560">Oxidoreductase</keyword>
<dbReference type="PANTHER" id="PTHR42804">
    <property type="entry name" value="ALDEHYDE DEHYDROGENASE"/>
    <property type="match status" value="1"/>
</dbReference>
<dbReference type="EMBL" id="FXUG01000002">
    <property type="protein sequence ID" value="SMP47133.1"/>
    <property type="molecule type" value="Genomic_DNA"/>
</dbReference>
<dbReference type="InterPro" id="IPR016161">
    <property type="entry name" value="Ald_DH/histidinol_DH"/>
</dbReference>
<organism evidence="4 5">
    <name type="scientific">Neorhodopirellula lusitana</name>
    <dbReference type="NCBI Taxonomy" id="445327"/>
    <lineage>
        <taxon>Bacteria</taxon>
        <taxon>Pseudomonadati</taxon>
        <taxon>Planctomycetota</taxon>
        <taxon>Planctomycetia</taxon>
        <taxon>Pirellulales</taxon>
        <taxon>Pirellulaceae</taxon>
        <taxon>Neorhodopirellula</taxon>
    </lineage>
</organism>
<evidence type="ECO:0000313" key="4">
    <source>
        <dbReference type="EMBL" id="SMP47133.1"/>
    </source>
</evidence>
<sequence length="537" mass="57914">MTHDELELPQHEFELKRAAIVYQDTNYHDTVKWAMRSANERCRIVASVRNLLAKHADRLIALNRNPQRTNDIETVASELIPLADALQWIGRRGPKTLRDRRVGISGRPIWMLGVHSVVQRVPLGRVLILGTWNYPIFLSGVQIAQGLAAGNVVSIKPAPGSEEVTAALVDLFHQAGIPPESLCMLDSSPEAAIAAINGTDFTNTGDATTKDTTTKDTTTDVNTTRDSNHPQNTAADLVVLTGAASTGRKVLRQTAEKLTPTIMELSGVDGVVVMPGADWKRVTAALRFGFPLNSGATCIGPRRLMFETNEASGVPKELAEWIESLRDTAAVEVHPAARRGVADTISQAIQAGAVDEVGKFNANEIRESGRMFPVVLSNVPDHHPVLQSDLFAPVISLMPLSEIQTAISIINRSPYRLAASVFGPPQAADTLARQLQVGSVTVNDLIAPTADPRLPFGGRGESGFGVTRGPEGLLAMTAIRVIATRSGRIAPHLSPRKDTDADLLTGTLQWKHTRGLRNRLAAIRRLTTAAVTGKPIK</sequence>
<evidence type="ECO:0000259" key="3">
    <source>
        <dbReference type="Pfam" id="PF00171"/>
    </source>
</evidence>
<evidence type="ECO:0000256" key="1">
    <source>
        <dbReference type="ARBA" id="ARBA00009986"/>
    </source>
</evidence>
<dbReference type="Pfam" id="PF00171">
    <property type="entry name" value="Aldedh"/>
    <property type="match status" value="2"/>
</dbReference>
<evidence type="ECO:0000313" key="5">
    <source>
        <dbReference type="Proteomes" id="UP001158067"/>
    </source>
</evidence>
<dbReference type="Gene3D" id="3.40.605.10">
    <property type="entry name" value="Aldehyde Dehydrogenase, Chain A, domain 1"/>
    <property type="match status" value="2"/>
</dbReference>
<accession>A0ABY1PTU5</accession>
<dbReference type="InterPro" id="IPR016163">
    <property type="entry name" value="Ald_DH_C"/>
</dbReference>